<dbReference type="Gene3D" id="3.80.10.10">
    <property type="entry name" value="Ribonuclease Inhibitor"/>
    <property type="match status" value="1"/>
</dbReference>
<dbReference type="PANTHER" id="PTHR48051">
    <property type="match status" value="1"/>
</dbReference>
<dbReference type="PANTHER" id="PTHR48051:SF36">
    <property type="entry name" value="CASPASE FAMILY P20 DOMAIN-CONTAINING PROTEIN"/>
    <property type="match status" value="1"/>
</dbReference>
<dbReference type="SUPFAM" id="SSF52075">
    <property type="entry name" value="Outer arm dynein light chain 1"/>
    <property type="match status" value="1"/>
</dbReference>
<dbReference type="InterPro" id="IPR050216">
    <property type="entry name" value="LRR_domain-containing"/>
</dbReference>
<organism evidence="4 5">
    <name type="scientific">Myripristis murdjan</name>
    <name type="common">pinecone soldierfish</name>
    <dbReference type="NCBI Taxonomy" id="586833"/>
    <lineage>
        <taxon>Eukaryota</taxon>
        <taxon>Metazoa</taxon>
        <taxon>Chordata</taxon>
        <taxon>Craniata</taxon>
        <taxon>Vertebrata</taxon>
        <taxon>Euteleostomi</taxon>
        <taxon>Actinopterygii</taxon>
        <taxon>Neopterygii</taxon>
        <taxon>Teleostei</taxon>
        <taxon>Neoteleostei</taxon>
        <taxon>Acanthomorphata</taxon>
        <taxon>Holocentriformes</taxon>
        <taxon>Holocentridae</taxon>
        <taxon>Myripristis</taxon>
    </lineage>
</organism>
<name>A0A668A7A9_9TELE</name>
<evidence type="ECO:0000256" key="1">
    <source>
        <dbReference type="ARBA" id="ARBA00022614"/>
    </source>
</evidence>
<accession>A0A668A7A9</accession>
<proteinExistence type="predicted"/>
<evidence type="ECO:0000313" key="4">
    <source>
        <dbReference type="Ensembl" id="ENSMMDP00005050735.1"/>
    </source>
</evidence>
<protein>
    <recommendedName>
        <fullName evidence="3">Disease resistance R13L4/SHOC-2-like LRR domain-containing protein</fullName>
    </recommendedName>
</protein>
<dbReference type="SMART" id="SM00364">
    <property type="entry name" value="LRR_BAC"/>
    <property type="match status" value="4"/>
</dbReference>
<reference evidence="4" key="2">
    <citation type="submission" date="2025-08" db="UniProtKB">
        <authorList>
            <consortium name="Ensembl"/>
        </authorList>
    </citation>
    <scope>IDENTIFICATION</scope>
</reference>
<dbReference type="Pfam" id="PF00560">
    <property type="entry name" value="LRR_1"/>
    <property type="match status" value="1"/>
</dbReference>
<evidence type="ECO:0000259" key="3">
    <source>
        <dbReference type="Pfam" id="PF23598"/>
    </source>
</evidence>
<dbReference type="InterPro" id="IPR055414">
    <property type="entry name" value="LRR_R13L4/SHOC2-like"/>
</dbReference>
<dbReference type="Pfam" id="PF23598">
    <property type="entry name" value="LRR_14"/>
    <property type="match status" value="1"/>
</dbReference>
<dbReference type="Ensembl" id="ENSMMDT00005051734.1">
    <property type="protein sequence ID" value="ENSMMDP00005050735.1"/>
    <property type="gene ID" value="ENSMMDG00005022986.1"/>
</dbReference>
<reference evidence="4" key="3">
    <citation type="submission" date="2025-09" db="UniProtKB">
        <authorList>
            <consortium name="Ensembl"/>
        </authorList>
    </citation>
    <scope>IDENTIFICATION</scope>
</reference>
<feature type="domain" description="Disease resistance R13L4/SHOC-2-like LRR" evidence="3">
    <location>
        <begin position="46"/>
        <end position="130"/>
    </location>
</feature>
<evidence type="ECO:0000256" key="2">
    <source>
        <dbReference type="ARBA" id="ARBA00022737"/>
    </source>
</evidence>
<dbReference type="InterPro" id="IPR001611">
    <property type="entry name" value="Leu-rich_rpt"/>
</dbReference>
<dbReference type="InterPro" id="IPR003591">
    <property type="entry name" value="Leu-rich_rpt_typical-subtyp"/>
</dbReference>
<keyword evidence="1" id="KW-0433">Leucine-rich repeat</keyword>
<keyword evidence="2" id="KW-0677">Repeat</keyword>
<dbReference type="SMART" id="SM00369">
    <property type="entry name" value="LRR_TYP"/>
    <property type="match status" value="4"/>
</dbReference>
<dbReference type="InParanoid" id="A0A668A7A9"/>
<reference evidence="4" key="1">
    <citation type="submission" date="2019-06" db="EMBL/GenBank/DDBJ databases">
        <authorList>
            <consortium name="Wellcome Sanger Institute Data Sharing"/>
        </authorList>
    </citation>
    <scope>NUCLEOTIDE SEQUENCE [LARGE SCALE GENOMIC DNA]</scope>
</reference>
<dbReference type="Proteomes" id="UP000472263">
    <property type="component" value="Chromosome 12"/>
</dbReference>
<dbReference type="GeneTree" id="ENSGT00940000158928"/>
<dbReference type="InterPro" id="IPR032675">
    <property type="entry name" value="LRR_dom_sf"/>
</dbReference>
<keyword evidence="5" id="KW-1185">Reference proteome</keyword>
<dbReference type="GO" id="GO:0005737">
    <property type="term" value="C:cytoplasm"/>
    <property type="evidence" value="ECO:0007669"/>
    <property type="project" value="TreeGrafter"/>
</dbReference>
<dbReference type="AlphaFoldDB" id="A0A668A7A9"/>
<sequence length="151" mass="16782">MCIEVLNLGNNSLQELPEGLGSSLNNLRSSSSAGISSRLFLVCLSEDVGQLKGLKKLCISHNKIQYLPSQIGALQFLEELDISFNDLRDLPRSFSNLKRLRTLDADHNKLNQFPPEILALGDLEELDCTGNKFEALQEIYEAAVHQNLLAQ</sequence>
<evidence type="ECO:0000313" key="5">
    <source>
        <dbReference type="Proteomes" id="UP000472263"/>
    </source>
</evidence>